<accession>A0A261R5J2</accession>
<dbReference type="Proteomes" id="UP000216857">
    <property type="component" value="Unassembled WGS sequence"/>
</dbReference>
<organism evidence="3 4">
    <name type="scientific">Bordetella genomosp. 9</name>
    <dbReference type="NCBI Taxonomy" id="1416803"/>
    <lineage>
        <taxon>Bacteria</taxon>
        <taxon>Pseudomonadati</taxon>
        <taxon>Pseudomonadota</taxon>
        <taxon>Betaproteobacteria</taxon>
        <taxon>Burkholderiales</taxon>
        <taxon>Alcaligenaceae</taxon>
        <taxon>Bordetella</taxon>
    </lineage>
</organism>
<dbReference type="PRINTS" id="PR00111">
    <property type="entry name" value="ABHYDROLASE"/>
</dbReference>
<evidence type="ECO:0000313" key="3">
    <source>
        <dbReference type="EMBL" id="OZI20288.1"/>
    </source>
</evidence>
<dbReference type="OrthoDB" id="8523637at2"/>
<dbReference type="PANTHER" id="PTHR43798:SF31">
    <property type="entry name" value="AB HYDROLASE SUPERFAMILY PROTEIN YCLE"/>
    <property type="match status" value="1"/>
</dbReference>
<evidence type="ECO:0000256" key="1">
    <source>
        <dbReference type="ARBA" id="ARBA00022801"/>
    </source>
</evidence>
<proteinExistence type="predicted"/>
<dbReference type="GO" id="GO:0016020">
    <property type="term" value="C:membrane"/>
    <property type="evidence" value="ECO:0007669"/>
    <property type="project" value="TreeGrafter"/>
</dbReference>
<keyword evidence="4" id="KW-1185">Reference proteome</keyword>
<dbReference type="Pfam" id="PF00561">
    <property type="entry name" value="Abhydrolase_1"/>
    <property type="match status" value="1"/>
</dbReference>
<dbReference type="Gene3D" id="3.40.50.1820">
    <property type="entry name" value="alpha/beta hydrolase"/>
    <property type="match status" value="1"/>
</dbReference>
<reference evidence="3" key="1">
    <citation type="submission" date="2017-05" db="EMBL/GenBank/DDBJ databases">
        <title>Complete and WGS of Bordetella genogroups.</title>
        <authorList>
            <person name="Spilker T."/>
            <person name="Lipuma J."/>
        </authorList>
    </citation>
    <scope>NUCLEOTIDE SEQUENCE</scope>
    <source>
        <strain evidence="3">AU21707</strain>
    </source>
</reference>
<evidence type="ECO:0000313" key="4">
    <source>
        <dbReference type="Proteomes" id="UP000216857"/>
    </source>
</evidence>
<sequence>MSRDISPSANTPRNSTPCSRAFSPCIAWRATRTPWTPRTPWATHKDLAMNDASMTFPGLQTCMLDMGGRPARILRGGDADAGTAMVFVHGGAPGLTPYGSGAHIWGQVLRRFAADGAVLALDLPGFGGTEAATAAGSAGNASTYSIESMIDHIDAVLRAAGIRRCHIVAHDTGGLAALLLACRQPGYVEAVSVVSSVAAAPTGDGVENLTLAHPPLPAGTRDSQRWALERVSYSHHHVRDVLDDCVRAARQAPALAAAAHMADAATRQAWAASLARSKARLFELCRDGGVPVPVQVIWGTHDPLATVDQGMWLYRILAQRQPTTHFHLINRAGALPFREEPDAFHAVVSAFSDALR</sequence>
<evidence type="ECO:0000259" key="2">
    <source>
        <dbReference type="Pfam" id="PF00561"/>
    </source>
</evidence>
<dbReference type="GO" id="GO:0016787">
    <property type="term" value="F:hydrolase activity"/>
    <property type="evidence" value="ECO:0007669"/>
    <property type="project" value="UniProtKB-KW"/>
</dbReference>
<dbReference type="SUPFAM" id="SSF53474">
    <property type="entry name" value="alpha/beta-Hydrolases"/>
    <property type="match status" value="1"/>
</dbReference>
<protein>
    <recommendedName>
        <fullName evidence="2">AB hydrolase-1 domain-containing protein</fullName>
    </recommendedName>
</protein>
<dbReference type="AlphaFoldDB" id="A0A261R5J2"/>
<name>A0A261R5J2_9BORD</name>
<keyword evidence="1" id="KW-0378">Hydrolase</keyword>
<dbReference type="InterPro" id="IPR000073">
    <property type="entry name" value="AB_hydrolase_1"/>
</dbReference>
<dbReference type="InterPro" id="IPR050266">
    <property type="entry name" value="AB_hydrolase_sf"/>
</dbReference>
<dbReference type="EMBL" id="NEVJ01000003">
    <property type="protein sequence ID" value="OZI20288.1"/>
    <property type="molecule type" value="Genomic_DNA"/>
</dbReference>
<gene>
    <name evidence="3" type="ORF">CAL26_22405</name>
</gene>
<dbReference type="InterPro" id="IPR029058">
    <property type="entry name" value="AB_hydrolase_fold"/>
</dbReference>
<dbReference type="PANTHER" id="PTHR43798">
    <property type="entry name" value="MONOACYLGLYCEROL LIPASE"/>
    <property type="match status" value="1"/>
</dbReference>
<feature type="domain" description="AB hydrolase-1" evidence="2">
    <location>
        <begin position="84"/>
        <end position="317"/>
    </location>
</feature>
<comment type="caution">
    <text evidence="3">The sequence shown here is derived from an EMBL/GenBank/DDBJ whole genome shotgun (WGS) entry which is preliminary data.</text>
</comment>